<protein>
    <submittedName>
        <fullName evidence="2">Uncharacterized protein</fullName>
    </submittedName>
</protein>
<evidence type="ECO:0000256" key="1">
    <source>
        <dbReference type="SAM" id="Phobius"/>
    </source>
</evidence>
<proteinExistence type="predicted"/>
<organism evidence="2 3">
    <name type="scientific">Bosea eneae</name>
    <dbReference type="NCBI Taxonomy" id="151454"/>
    <lineage>
        <taxon>Bacteria</taxon>
        <taxon>Pseudomonadati</taxon>
        <taxon>Pseudomonadota</taxon>
        <taxon>Alphaproteobacteria</taxon>
        <taxon>Hyphomicrobiales</taxon>
        <taxon>Boseaceae</taxon>
        <taxon>Bosea</taxon>
    </lineage>
</organism>
<dbReference type="EMBL" id="JBHSLW010000045">
    <property type="protein sequence ID" value="MFC5422678.1"/>
    <property type="molecule type" value="Genomic_DNA"/>
</dbReference>
<keyword evidence="3" id="KW-1185">Reference proteome</keyword>
<evidence type="ECO:0000313" key="3">
    <source>
        <dbReference type="Proteomes" id="UP001596053"/>
    </source>
</evidence>
<keyword evidence="1" id="KW-1133">Transmembrane helix</keyword>
<dbReference type="RefSeq" id="WP_068204193.1">
    <property type="nucleotide sequence ID" value="NZ_JBHSLW010000045.1"/>
</dbReference>
<name>A0ABW0IZM7_9HYPH</name>
<gene>
    <name evidence="2" type="ORF">ACFPOB_24245</name>
</gene>
<sequence>MDLQQNPGAEPPAAQKEIGWTGNLLFIVCGAISMAAGLWIARAATDFLFPEPWQKPGARYHPSVAWLVRDFPEPRPPQNHWDIVQDAGFAASWLAHELAATVASLVMAWPGIVFGCLMLFTGFLCFFVMWRLFVERIYDGRWPAGRASRPAP</sequence>
<feature type="transmembrane region" description="Helical" evidence="1">
    <location>
        <begin position="20"/>
        <end position="41"/>
    </location>
</feature>
<keyword evidence="1" id="KW-0472">Membrane</keyword>
<comment type="caution">
    <text evidence="2">The sequence shown here is derived from an EMBL/GenBank/DDBJ whole genome shotgun (WGS) entry which is preliminary data.</text>
</comment>
<feature type="transmembrane region" description="Helical" evidence="1">
    <location>
        <begin position="112"/>
        <end position="133"/>
    </location>
</feature>
<evidence type="ECO:0000313" key="2">
    <source>
        <dbReference type="EMBL" id="MFC5422678.1"/>
    </source>
</evidence>
<accession>A0ABW0IZM7</accession>
<dbReference type="Proteomes" id="UP001596053">
    <property type="component" value="Unassembled WGS sequence"/>
</dbReference>
<keyword evidence="1" id="KW-0812">Transmembrane</keyword>
<reference evidence="3" key="1">
    <citation type="journal article" date="2019" name="Int. J. Syst. Evol. Microbiol.">
        <title>The Global Catalogue of Microorganisms (GCM) 10K type strain sequencing project: providing services to taxonomists for standard genome sequencing and annotation.</title>
        <authorList>
            <consortium name="The Broad Institute Genomics Platform"/>
            <consortium name="The Broad Institute Genome Sequencing Center for Infectious Disease"/>
            <person name="Wu L."/>
            <person name="Ma J."/>
        </authorList>
    </citation>
    <scope>NUCLEOTIDE SEQUENCE [LARGE SCALE GENOMIC DNA]</scope>
    <source>
        <strain evidence="3">NCAIM B.01391</strain>
    </source>
</reference>